<dbReference type="InterPro" id="IPR015421">
    <property type="entry name" value="PyrdxlP-dep_Trfase_major"/>
</dbReference>
<dbReference type="EC" id="2.8.1.7" evidence="3"/>
<dbReference type="NCBIfam" id="NF010611">
    <property type="entry name" value="PRK14012.1"/>
    <property type="match status" value="1"/>
</dbReference>
<evidence type="ECO:0000256" key="2">
    <source>
        <dbReference type="ARBA" id="ARBA00006490"/>
    </source>
</evidence>
<keyword evidence="5" id="KW-0479">Metal-binding</keyword>
<keyword evidence="12" id="KW-1185">Reference proteome</keyword>
<feature type="domain" description="Aminotransferase class V" evidence="10">
    <location>
        <begin position="41"/>
        <end position="412"/>
    </location>
</feature>
<dbReference type="InterPro" id="IPR015424">
    <property type="entry name" value="PyrdxlP-dep_Trfase"/>
</dbReference>
<proteinExistence type="inferred from homology"/>
<dbReference type="InterPro" id="IPR015422">
    <property type="entry name" value="PyrdxlP-dep_Trfase_small"/>
</dbReference>
<dbReference type="PIRSF" id="PIRSF005572">
    <property type="entry name" value="NifS"/>
    <property type="match status" value="1"/>
</dbReference>
<keyword evidence="8" id="KW-0411">Iron-sulfur</keyword>
<dbReference type="GO" id="GO:0044571">
    <property type="term" value="P:[2Fe-2S] cluster assembly"/>
    <property type="evidence" value="ECO:0007669"/>
    <property type="project" value="InterPro"/>
</dbReference>
<dbReference type="STRING" id="1537102.L0B015"/>
<dbReference type="InterPro" id="IPR000192">
    <property type="entry name" value="Aminotrans_V_dom"/>
</dbReference>
<evidence type="ECO:0000313" key="11">
    <source>
        <dbReference type="EMBL" id="AFZ80596.1"/>
    </source>
</evidence>
<dbReference type="Gene3D" id="3.40.640.10">
    <property type="entry name" value="Type I PLP-dependent aspartate aminotransferase-like (Major domain)"/>
    <property type="match status" value="1"/>
</dbReference>
<evidence type="ECO:0000313" key="12">
    <source>
        <dbReference type="Proteomes" id="UP000031512"/>
    </source>
</evidence>
<dbReference type="RefSeq" id="XP_004830262.1">
    <property type="nucleotide sequence ID" value="XM_004830205.1"/>
</dbReference>
<evidence type="ECO:0000256" key="1">
    <source>
        <dbReference type="ARBA" id="ARBA00001933"/>
    </source>
</evidence>
<keyword evidence="7" id="KW-0408">Iron</keyword>
<dbReference type="GeneID" id="15803785"/>
<dbReference type="PANTHER" id="PTHR11601:SF34">
    <property type="entry name" value="CYSTEINE DESULFURASE"/>
    <property type="match status" value="1"/>
</dbReference>
<dbReference type="InterPro" id="IPR010240">
    <property type="entry name" value="Cys_deSase_IscS"/>
</dbReference>
<keyword evidence="6" id="KW-0663">Pyridoxal phosphate</keyword>
<dbReference type="GO" id="GO:0051536">
    <property type="term" value="F:iron-sulfur cluster binding"/>
    <property type="evidence" value="ECO:0007669"/>
    <property type="project" value="UniProtKB-KW"/>
</dbReference>
<dbReference type="GO" id="GO:0030170">
    <property type="term" value="F:pyridoxal phosphate binding"/>
    <property type="evidence" value="ECO:0007669"/>
    <property type="project" value="InterPro"/>
</dbReference>
<dbReference type="GO" id="GO:0005739">
    <property type="term" value="C:mitochondrion"/>
    <property type="evidence" value="ECO:0007669"/>
    <property type="project" value="TreeGrafter"/>
</dbReference>
<dbReference type="PROSITE" id="PS00595">
    <property type="entry name" value="AA_TRANSFER_CLASS_5"/>
    <property type="match status" value="1"/>
</dbReference>
<dbReference type="VEuPathDB" id="PiroplasmaDB:BEWA_034540"/>
<keyword evidence="4 11" id="KW-0808">Transferase</keyword>
<gene>
    <name evidence="11" type="ORF">BEWA_034540</name>
</gene>
<dbReference type="Proteomes" id="UP000031512">
    <property type="component" value="Chromosome 1"/>
</dbReference>
<evidence type="ECO:0000256" key="6">
    <source>
        <dbReference type="ARBA" id="ARBA00022898"/>
    </source>
</evidence>
<evidence type="ECO:0000256" key="9">
    <source>
        <dbReference type="RuleBase" id="RU004504"/>
    </source>
</evidence>
<dbReference type="AlphaFoldDB" id="L0B015"/>
<dbReference type="KEGG" id="beq:BEWA_034540"/>
<dbReference type="GO" id="GO:0031071">
    <property type="term" value="F:cysteine desulfurase activity"/>
    <property type="evidence" value="ECO:0007669"/>
    <property type="project" value="UniProtKB-EC"/>
</dbReference>
<dbReference type="eggNOG" id="KOG1549">
    <property type="taxonomic scope" value="Eukaryota"/>
</dbReference>
<evidence type="ECO:0000256" key="5">
    <source>
        <dbReference type="ARBA" id="ARBA00022723"/>
    </source>
</evidence>
<evidence type="ECO:0000256" key="7">
    <source>
        <dbReference type="ARBA" id="ARBA00023004"/>
    </source>
</evidence>
<dbReference type="OrthoDB" id="10250117at2759"/>
<dbReference type="GO" id="GO:0046872">
    <property type="term" value="F:metal ion binding"/>
    <property type="evidence" value="ECO:0007669"/>
    <property type="project" value="UniProtKB-KW"/>
</dbReference>
<reference evidence="11 12" key="1">
    <citation type="journal article" date="2012" name="BMC Genomics">
        <title>Comparative genomic analysis and phylogenetic position of Theileria equi.</title>
        <authorList>
            <person name="Kappmeyer L.S."/>
            <person name="Thiagarajan M."/>
            <person name="Herndon D.R."/>
            <person name="Ramsay J.D."/>
            <person name="Caler E."/>
            <person name="Djikeng A."/>
            <person name="Gillespie J.J."/>
            <person name="Lau A.O."/>
            <person name="Roalson E.H."/>
            <person name="Silva J.C."/>
            <person name="Silva M.G."/>
            <person name="Suarez C.E."/>
            <person name="Ueti M.W."/>
            <person name="Nene V.M."/>
            <person name="Mealey R.H."/>
            <person name="Knowles D.P."/>
            <person name="Brayton K.A."/>
        </authorList>
    </citation>
    <scope>NUCLEOTIDE SEQUENCE [LARGE SCALE GENOMIC DNA]</scope>
    <source>
        <strain evidence="11 12">WA</strain>
    </source>
</reference>
<dbReference type="PANTHER" id="PTHR11601">
    <property type="entry name" value="CYSTEINE DESULFURYLASE FAMILY MEMBER"/>
    <property type="match status" value="1"/>
</dbReference>
<comment type="cofactor">
    <cofactor evidence="1 9">
        <name>pyridoxal 5'-phosphate</name>
        <dbReference type="ChEBI" id="CHEBI:597326"/>
    </cofactor>
</comment>
<organism evidence="11 12">
    <name type="scientific">Theileria equi strain WA</name>
    <dbReference type="NCBI Taxonomy" id="1537102"/>
    <lineage>
        <taxon>Eukaryota</taxon>
        <taxon>Sar</taxon>
        <taxon>Alveolata</taxon>
        <taxon>Apicomplexa</taxon>
        <taxon>Aconoidasida</taxon>
        <taxon>Piroplasmida</taxon>
        <taxon>Theileriidae</taxon>
        <taxon>Theileria</taxon>
    </lineage>
</organism>
<evidence type="ECO:0000259" key="10">
    <source>
        <dbReference type="Pfam" id="PF00266"/>
    </source>
</evidence>
<dbReference type="Gene3D" id="3.90.1150.10">
    <property type="entry name" value="Aspartate Aminotransferase, domain 1"/>
    <property type="match status" value="1"/>
</dbReference>
<evidence type="ECO:0000256" key="4">
    <source>
        <dbReference type="ARBA" id="ARBA00022679"/>
    </source>
</evidence>
<evidence type="ECO:0000256" key="8">
    <source>
        <dbReference type="ARBA" id="ARBA00023014"/>
    </source>
</evidence>
<dbReference type="InterPro" id="IPR016454">
    <property type="entry name" value="Cysteine_dSase"/>
</dbReference>
<dbReference type="HAMAP" id="MF_00331">
    <property type="entry name" value="Cys_desulf_IscS"/>
    <property type="match status" value="1"/>
</dbReference>
<name>L0B015_THEEQ</name>
<evidence type="ECO:0000256" key="3">
    <source>
        <dbReference type="ARBA" id="ARBA00012239"/>
    </source>
</evidence>
<dbReference type="Pfam" id="PF00266">
    <property type="entry name" value="Aminotran_5"/>
    <property type="match status" value="1"/>
</dbReference>
<dbReference type="EMBL" id="CP001669">
    <property type="protein sequence ID" value="AFZ80596.1"/>
    <property type="molecule type" value="Genomic_DNA"/>
</dbReference>
<sequence>MSLSHWSVGFLKTFRRHVSTLSIELEGRFSTQCGKSEFHRIYLDNQATTCIDPRVLDSMMPYLTHAFGNPHSRTHSFGWEAEEAVNNARVSIADLLNCEPKNIIFTSGATESNNLAIKGSKSFYGRLKESPGKPKRNHIITSQIEHKCVLQCCRQLENEGYEVTYLKPNKFGIISPEDIEKNIRPETFLCSIIHVNNEIGVIQDIGTIGNICKEHKVLFHTDAAQSFGKLPIDLKSLNVDLLSLSGHKIYGPKGVGGLYVRTKPRVRLQPILDGGGQERGLRSGTLPTALVVGIGTAAKIAKVEMERDNNHAKKLFNKLVEGFKSIQHVTINGSILPHERYFCNLNVSFEFIEGESLLMSLSNIAVSSGSACTSSSLEPSYVLRSLDVSEELAHTSIRFGLGRFTLESEVDHVIDVVQKAVKKLRDLSPLYEMYIEKDGKSEMLWT</sequence>
<protein>
    <recommendedName>
        <fullName evidence="3">cysteine desulfurase</fullName>
        <ecNumber evidence="3">2.8.1.7</ecNumber>
    </recommendedName>
</protein>
<dbReference type="InterPro" id="IPR020578">
    <property type="entry name" value="Aminotrans_V_PyrdxlP_BS"/>
</dbReference>
<dbReference type="FunFam" id="3.40.640.10:FF:000003">
    <property type="entry name" value="Cysteine desulfurase IscS"/>
    <property type="match status" value="1"/>
</dbReference>
<dbReference type="SUPFAM" id="SSF53383">
    <property type="entry name" value="PLP-dependent transferases"/>
    <property type="match status" value="1"/>
</dbReference>
<accession>L0B015</accession>
<comment type="similarity">
    <text evidence="2">Belongs to the class-V pyridoxal-phosphate-dependent aminotransferase family. NifS/IscS subfamily.</text>
</comment>
<dbReference type="GO" id="GO:1990221">
    <property type="term" value="C:L-cysteine desulfurase complex"/>
    <property type="evidence" value="ECO:0007669"/>
    <property type="project" value="UniProtKB-ARBA"/>
</dbReference>